<evidence type="ECO:0008006" key="3">
    <source>
        <dbReference type="Google" id="ProtNLM"/>
    </source>
</evidence>
<dbReference type="OrthoDB" id="712316at2"/>
<accession>A0A327NTH4</accession>
<keyword evidence="2" id="KW-1185">Reference proteome</keyword>
<comment type="caution">
    <text evidence="1">The sequence shown here is derived from an EMBL/GenBank/DDBJ whole genome shotgun (WGS) entry which is preliminary data.</text>
</comment>
<evidence type="ECO:0000313" key="1">
    <source>
        <dbReference type="EMBL" id="RAI78015.1"/>
    </source>
</evidence>
<reference evidence="1 2" key="1">
    <citation type="submission" date="2018-06" db="EMBL/GenBank/DDBJ databases">
        <title>Spirosoma sp. HMF3257 Genome sequencing and assembly.</title>
        <authorList>
            <person name="Kang H."/>
            <person name="Cha I."/>
            <person name="Kim H."/>
            <person name="Kang J."/>
            <person name="Joh K."/>
        </authorList>
    </citation>
    <scope>NUCLEOTIDE SEQUENCE [LARGE SCALE GENOMIC DNA]</scope>
    <source>
        <strain evidence="1 2">HMF3257</strain>
    </source>
</reference>
<proteinExistence type="predicted"/>
<dbReference type="EMBL" id="QLII01000001">
    <property type="protein sequence ID" value="RAI78015.1"/>
    <property type="molecule type" value="Genomic_DNA"/>
</dbReference>
<dbReference type="GO" id="GO:0015562">
    <property type="term" value="F:efflux transmembrane transporter activity"/>
    <property type="evidence" value="ECO:0007669"/>
    <property type="project" value="InterPro"/>
</dbReference>
<dbReference type="SUPFAM" id="SSF56954">
    <property type="entry name" value="Outer membrane efflux proteins (OEP)"/>
    <property type="match status" value="1"/>
</dbReference>
<name>A0A327NTH4_9BACT</name>
<gene>
    <name evidence="1" type="ORF">HMF3257_35055</name>
</gene>
<evidence type="ECO:0000313" key="2">
    <source>
        <dbReference type="Proteomes" id="UP000249016"/>
    </source>
</evidence>
<dbReference type="Gene3D" id="1.20.1600.10">
    <property type="entry name" value="Outer membrane efflux proteins (OEP)"/>
    <property type="match status" value="1"/>
</dbReference>
<dbReference type="Proteomes" id="UP000249016">
    <property type="component" value="Unassembled WGS sequence"/>
</dbReference>
<organism evidence="1 2">
    <name type="scientific">Spirosoma telluris</name>
    <dbReference type="NCBI Taxonomy" id="2183553"/>
    <lineage>
        <taxon>Bacteria</taxon>
        <taxon>Pseudomonadati</taxon>
        <taxon>Bacteroidota</taxon>
        <taxon>Cytophagia</taxon>
        <taxon>Cytophagales</taxon>
        <taxon>Cytophagaceae</taxon>
        <taxon>Spirosoma</taxon>
    </lineage>
</organism>
<dbReference type="AlphaFoldDB" id="A0A327NTH4"/>
<protein>
    <recommendedName>
        <fullName evidence="3">TolC family protein</fullName>
    </recommendedName>
</protein>
<sequence length="137" mass="15450">MGWSRPIPAVAGLVTSAGVAIPLFFKAQSARISAAKLDWERNQRQAEYIQRQLGTEQLNAFQQVQKYSQSLAYYQNQGLANADVIIATADQQFQGGEIDYLQWVILVNQAISIRNEYVNSLSNYNQAVIHYLKLNNL</sequence>